<gene>
    <name evidence="2" type="ORF">R3W88_031447</name>
</gene>
<dbReference type="InterPro" id="IPR055411">
    <property type="entry name" value="LRR_FXL15/At3g58940/PEG3-like"/>
</dbReference>
<dbReference type="SUPFAM" id="SSF52058">
    <property type="entry name" value="L domain-like"/>
    <property type="match status" value="1"/>
</dbReference>
<dbReference type="InterPro" id="IPR036047">
    <property type="entry name" value="F-box-like_dom_sf"/>
</dbReference>
<proteinExistence type="predicted"/>
<comment type="caution">
    <text evidence="2">The sequence shown here is derived from an EMBL/GenBank/DDBJ whole genome shotgun (WGS) entry which is preliminary data.</text>
</comment>
<accession>A0AAV9LQ15</accession>
<dbReference type="Pfam" id="PF24758">
    <property type="entry name" value="LRR_At5g56370"/>
    <property type="match status" value="1"/>
</dbReference>
<dbReference type="SUPFAM" id="SSF81383">
    <property type="entry name" value="F-box domain"/>
    <property type="match status" value="1"/>
</dbReference>
<sequence>MFEREAKLVDREDRISELPVHIIHQILCRRSLDVKEAARTCILSKRWYYYWISRPDLIFDQFQEFEGNKYMPLEKYVKLVDRSLRSHIEQNLRLELLILKYRDEELDSHFDTWIELVVKLNVTVLGISLPLLRSLPDAIYAAKKLTVLWLCRCKFEFDISTTCIRFCCLQDLSLYDVHISDDQLQRLIERCPYIRNLRLQNCQGISKLHVFGLVYLEDLAAQYSKFDSVIVQAPNLRCFTYAEHEDNFLPREIAILDGYNTLYKHSSSLDLRSCYKLKNIEIQSEKLKIFALLKLKSLEKVMIQAPNLLEFDFVGDKMPFSSMDPSSMERTQLIFSSPSTNFGSVDSRWYTNLHHFVQKFNYSKGLILAIFCLKTKNIIIYENPREIVIPPSHDVVIFIAPILRVESIIGRLLHYCPRIMSIIPCTNSKVLQVLSVLKGCAQKQNCGKECPFNTELFHRDRILKEVISCTGTIEEGMASIWYFWLISTSLIDQVTNFMFKWEL</sequence>
<feature type="domain" description="F-box/LRR-repeat protein 15/At3g58940/PEG3-like LRR" evidence="1">
    <location>
        <begin position="113"/>
        <end position="239"/>
    </location>
</feature>
<reference evidence="2 3" key="1">
    <citation type="submission" date="2023-10" db="EMBL/GenBank/DDBJ databases">
        <title>Genome-Wide Identification Analysis in wild type Solanum Pinnatisectum Reveals Some Genes Defensing Phytophthora Infestans.</title>
        <authorList>
            <person name="Sun C."/>
        </authorList>
    </citation>
    <scope>NUCLEOTIDE SEQUENCE [LARGE SCALE GENOMIC DNA]</scope>
    <source>
        <strain evidence="2">LQN</strain>
        <tissue evidence="2">Leaf</tissue>
    </source>
</reference>
<keyword evidence="3" id="KW-1185">Reference proteome</keyword>
<evidence type="ECO:0000259" key="1">
    <source>
        <dbReference type="Pfam" id="PF24758"/>
    </source>
</evidence>
<evidence type="ECO:0000313" key="3">
    <source>
        <dbReference type="Proteomes" id="UP001311915"/>
    </source>
</evidence>
<dbReference type="Gene3D" id="3.80.10.10">
    <property type="entry name" value="Ribonuclease Inhibitor"/>
    <property type="match status" value="1"/>
</dbReference>
<dbReference type="PANTHER" id="PTHR34145">
    <property type="entry name" value="OS02G0105600 PROTEIN"/>
    <property type="match status" value="1"/>
</dbReference>
<protein>
    <recommendedName>
        <fullName evidence="1">F-box/LRR-repeat protein 15/At3g58940/PEG3-like LRR domain-containing protein</fullName>
    </recommendedName>
</protein>
<dbReference type="Proteomes" id="UP001311915">
    <property type="component" value="Unassembled WGS sequence"/>
</dbReference>
<evidence type="ECO:0000313" key="2">
    <source>
        <dbReference type="EMBL" id="KAK4726530.1"/>
    </source>
</evidence>
<dbReference type="AlphaFoldDB" id="A0AAV9LQ15"/>
<name>A0AAV9LQ15_9SOLN</name>
<dbReference type="EMBL" id="JAWPEI010000005">
    <property type="protein sequence ID" value="KAK4726530.1"/>
    <property type="molecule type" value="Genomic_DNA"/>
</dbReference>
<organism evidence="2 3">
    <name type="scientific">Solanum pinnatisectum</name>
    <name type="common">tansyleaf nightshade</name>
    <dbReference type="NCBI Taxonomy" id="50273"/>
    <lineage>
        <taxon>Eukaryota</taxon>
        <taxon>Viridiplantae</taxon>
        <taxon>Streptophyta</taxon>
        <taxon>Embryophyta</taxon>
        <taxon>Tracheophyta</taxon>
        <taxon>Spermatophyta</taxon>
        <taxon>Magnoliopsida</taxon>
        <taxon>eudicotyledons</taxon>
        <taxon>Gunneridae</taxon>
        <taxon>Pentapetalae</taxon>
        <taxon>asterids</taxon>
        <taxon>lamiids</taxon>
        <taxon>Solanales</taxon>
        <taxon>Solanaceae</taxon>
        <taxon>Solanoideae</taxon>
        <taxon>Solaneae</taxon>
        <taxon>Solanum</taxon>
    </lineage>
</organism>
<dbReference type="InterPro" id="IPR053772">
    <property type="entry name" value="At1g61320/At1g61330-like"/>
</dbReference>
<dbReference type="InterPro" id="IPR032675">
    <property type="entry name" value="LRR_dom_sf"/>
</dbReference>